<organism evidence="1 2">
    <name type="scientific">Paenibacillus odorifer</name>
    <dbReference type="NCBI Taxonomy" id="189426"/>
    <lineage>
        <taxon>Bacteria</taxon>
        <taxon>Bacillati</taxon>
        <taxon>Bacillota</taxon>
        <taxon>Bacilli</taxon>
        <taxon>Bacillales</taxon>
        <taxon>Paenibacillaceae</taxon>
        <taxon>Paenibacillus</taxon>
    </lineage>
</organism>
<dbReference type="Proteomes" id="UP000187323">
    <property type="component" value="Unassembled WGS sequence"/>
</dbReference>
<dbReference type="EMBL" id="MPTO01000017">
    <property type="protein sequence ID" value="OME17346.1"/>
    <property type="molecule type" value="Genomic_DNA"/>
</dbReference>
<name>A0AB36JFB9_9BACL</name>
<comment type="caution">
    <text evidence="1">The sequence shown here is derived from an EMBL/GenBank/DDBJ whole genome shotgun (WGS) entry which is preliminary data.</text>
</comment>
<protein>
    <submittedName>
        <fullName evidence="1">Uncharacterized protein</fullName>
    </submittedName>
</protein>
<evidence type="ECO:0000313" key="1">
    <source>
        <dbReference type="EMBL" id="OME17346.1"/>
    </source>
</evidence>
<reference evidence="1 2" key="1">
    <citation type="submission" date="2016-10" db="EMBL/GenBank/DDBJ databases">
        <title>Paenibacillus species isolates.</title>
        <authorList>
            <person name="Beno S.M."/>
        </authorList>
    </citation>
    <scope>NUCLEOTIDE SEQUENCE [LARGE SCALE GENOMIC DNA]</scope>
    <source>
        <strain evidence="1 2">FSL H7-0918</strain>
    </source>
</reference>
<feature type="non-terminal residue" evidence="1">
    <location>
        <position position="1"/>
    </location>
</feature>
<proteinExistence type="predicted"/>
<gene>
    <name evidence="1" type="ORF">BSK47_18400</name>
</gene>
<sequence>KMHPLELHRIYPGVFPMSILRGALHNTKIPFFILGRSRECNGRTISEVARLLDDQFLEKEKLELSEITIDFVGYFQNRSKEIMLKLGNWVLVWNFCSQLRFS</sequence>
<evidence type="ECO:0000313" key="2">
    <source>
        <dbReference type="Proteomes" id="UP000187323"/>
    </source>
</evidence>
<dbReference type="AlphaFoldDB" id="A0AB36JFB9"/>
<accession>A0AB36JFB9</accession>